<feature type="compositionally biased region" description="Basic and acidic residues" evidence="1">
    <location>
        <begin position="541"/>
        <end position="555"/>
    </location>
</feature>
<dbReference type="OrthoDB" id="5599269at2759"/>
<feature type="compositionally biased region" description="Pro residues" evidence="1">
    <location>
        <begin position="600"/>
        <end position="613"/>
    </location>
</feature>
<dbReference type="PANTHER" id="PTHR31962">
    <property type="entry name" value="SPHINGOLIPID LONG CHAIN BASE-RESPONSIVE PROTEIN PIL1"/>
    <property type="match status" value="1"/>
</dbReference>
<dbReference type="GO" id="GO:0008289">
    <property type="term" value="F:lipid binding"/>
    <property type="evidence" value="ECO:0007669"/>
    <property type="project" value="TreeGrafter"/>
</dbReference>
<proteinExistence type="predicted"/>
<feature type="region of interest" description="Disordered" evidence="1">
    <location>
        <begin position="354"/>
        <end position="462"/>
    </location>
</feature>
<dbReference type="AlphaFoldDB" id="A0A0C9M5C9"/>
<protein>
    <recommendedName>
        <fullName evidence="4">Eisosome component PIL1-domain-containing protein</fullName>
    </recommendedName>
</protein>
<reference evidence="2" key="1">
    <citation type="submission" date="2014-09" db="EMBL/GenBank/DDBJ databases">
        <title>Draft genome sequence of an oleaginous Mucoromycotina fungus Mucor ambiguus NBRC6742.</title>
        <authorList>
            <person name="Takeda I."/>
            <person name="Yamane N."/>
            <person name="Morita T."/>
            <person name="Tamano K."/>
            <person name="Machida M."/>
            <person name="Baker S."/>
            <person name="Koike H."/>
        </authorList>
    </citation>
    <scope>NUCLEOTIDE SEQUENCE</scope>
    <source>
        <strain evidence="2">NBRC 6742</strain>
    </source>
</reference>
<dbReference type="Pfam" id="PF13805">
    <property type="entry name" value="Pil1"/>
    <property type="match status" value="1"/>
</dbReference>
<organism evidence="2">
    <name type="scientific">Mucor ambiguus</name>
    <dbReference type="NCBI Taxonomy" id="91626"/>
    <lineage>
        <taxon>Eukaryota</taxon>
        <taxon>Fungi</taxon>
        <taxon>Fungi incertae sedis</taxon>
        <taxon>Mucoromycota</taxon>
        <taxon>Mucoromycotina</taxon>
        <taxon>Mucoromycetes</taxon>
        <taxon>Mucorales</taxon>
        <taxon>Mucorineae</taxon>
        <taxon>Mucoraceae</taxon>
        <taxon>Mucor</taxon>
    </lineage>
</organism>
<evidence type="ECO:0000256" key="1">
    <source>
        <dbReference type="SAM" id="MobiDB-lite"/>
    </source>
</evidence>
<keyword evidence="3" id="KW-1185">Reference proteome</keyword>
<dbReference type="GO" id="GO:0005886">
    <property type="term" value="C:plasma membrane"/>
    <property type="evidence" value="ECO:0007669"/>
    <property type="project" value="TreeGrafter"/>
</dbReference>
<feature type="region of interest" description="Disordered" evidence="1">
    <location>
        <begin position="253"/>
        <end position="342"/>
    </location>
</feature>
<dbReference type="GO" id="GO:0006897">
    <property type="term" value="P:endocytosis"/>
    <property type="evidence" value="ECO:0007669"/>
    <property type="project" value="TreeGrafter"/>
</dbReference>
<accession>A0A0C9M5C9</accession>
<feature type="compositionally biased region" description="Low complexity" evidence="1">
    <location>
        <begin position="434"/>
        <end position="450"/>
    </location>
</feature>
<evidence type="ECO:0000313" key="3">
    <source>
        <dbReference type="Proteomes" id="UP000053815"/>
    </source>
</evidence>
<feature type="compositionally biased region" description="Low complexity" evidence="1">
    <location>
        <begin position="570"/>
        <end position="579"/>
    </location>
</feature>
<dbReference type="InterPro" id="IPR027267">
    <property type="entry name" value="AH/BAR_dom_sf"/>
</dbReference>
<feature type="compositionally biased region" description="Basic and acidic residues" evidence="1">
    <location>
        <begin position="123"/>
        <end position="133"/>
    </location>
</feature>
<feature type="region of interest" description="Disordered" evidence="1">
    <location>
        <begin position="523"/>
        <end position="635"/>
    </location>
</feature>
<evidence type="ECO:0008006" key="4">
    <source>
        <dbReference type="Google" id="ProtNLM"/>
    </source>
</evidence>
<feature type="compositionally biased region" description="Polar residues" evidence="1">
    <location>
        <begin position="283"/>
        <end position="295"/>
    </location>
</feature>
<evidence type="ECO:0000313" key="2">
    <source>
        <dbReference type="EMBL" id="GAN01659.1"/>
    </source>
</evidence>
<feature type="compositionally biased region" description="Low complexity" evidence="1">
    <location>
        <begin position="614"/>
        <end position="624"/>
    </location>
</feature>
<dbReference type="GO" id="GO:0036286">
    <property type="term" value="C:eisosome filament"/>
    <property type="evidence" value="ECO:0007669"/>
    <property type="project" value="TreeGrafter"/>
</dbReference>
<feature type="region of interest" description="Disordered" evidence="1">
    <location>
        <begin position="123"/>
        <end position="143"/>
    </location>
</feature>
<dbReference type="EMBL" id="DF836299">
    <property type="protein sequence ID" value="GAN01659.1"/>
    <property type="molecule type" value="Genomic_DNA"/>
</dbReference>
<dbReference type="Proteomes" id="UP000053815">
    <property type="component" value="Unassembled WGS sequence"/>
</dbReference>
<name>A0A0C9M5C9_9FUNG</name>
<feature type="compositionally biased region" description="Polar residues" evidence="1">
    <location>
        <begin position="451"/>
        <end position="462"/>
    </location>
</feature>
<sequence>MSKMNFKDLQFSIGKFKADVSSQLAKNNPLQKQDTKALSLWIFQERNDLASMRTMAYERSETNKALKQWVKEEVDDEKLENGRDLEDIVGDKLCRLFDKQHEIDQAYAAKYQQYRHAVKSIRDREEKLSDQREKKRSLQSRILNLSKTSPKSPKLLEFQRELKSLEHDTLESEMDLADFKRFALKEAFYLRFNALSEYAEKTALIAGFGKYLTDLIEIEPTPPTQTHRNPYKNGPEAAIIFADAVNALDNWKPSAEDERPTLANNVVDNKKGKSPVSPVHTVAGTNTDATVSSSKVPPELPPRRPTQENIVVPTPTTPDAPSQPSGYTTNEITSVTGDLKTNAETEIDLDKIDLYDAPPPAYDGPPAPQSSASPLNSDAHLPPHQQQPQYTGQSFNSPYQAHANVPPPAPHQHHQQQPYSPHPSHINLTDSPVPMHQQQQHFSPPHQHNPWSNPQHQYHQDSSFYDPSNMMYSQVNYQQLYRQVSQRQQHHAHRPYSEFQQQFNQDPHTGQQQRQRVDAGGFRIPTTNTVTGGAAGALSAEDEKERLAQHYKQQEEQYSNSISHYGGGSQYDSSQYGGSAHSQHGHVAQQQAPYQQQQPSSPPAPVPTSPLPPSQTVQQQTQAPNNYEQKYQEEE</sequence>
<dbReference type="GO" id="GO:0070941">
    <property type="term" value="P:eisosome assembly"/>
    <property type="evidence" value="ECO:0007669"/>
    <property type="project" value="TreeGrafter"/>
</dbReference>
<gene>
    <name evidence="2" type="ORF">MAM1_0010c01093</name>
</gene>
<feature type="compositionally biased region" description="Low complexity" evidence="1">
    <location>
        <begin position="587"/>
        <end position="599"/>
    </location>
</feature>
<dbReference type="Gene3D" id="1.20.1270.60">
    <property type="entry name" value="Arfaptin homology (AH) domain/BAR domain"/>
    <property type="match status" value="1"/>
</dbReference>
<feature type="compositionally biased region" description="Pro residues" evidence="1">
    <location>
        <begin position="357"/>
        <end position="368"/>
    </location>
</feature>
<dbReference type="PANTHER" id="PTHR31962:SF1">
    <property type="entry name" value="SPHINGOLIPID LONG CHAIN BASE-RESPONSIVE PROTEIN PIL1"/>
    <property type="match status" value="1"/>
</dbReference>
<feature type="compositionally biased region" description="Polar residues" evidence="1">
    <location>
        <begin position="317"/>
        <end position="336"/>
    </location>
</feature>
<dbReference type="STRING" id="91626.A0A0C9M5C9"/>
<feature type="compositionally biased region" description="Polar residues" evidence="1">
    <location>
        <begin position="384"/>
        <end position="399"/>
    </location>
</feature>
<dbReference type="InterPro" id="IPR028245">
    <property type="entry name" value="PIL1/LSP1"/>
</dbReference>